<dbReference type="HOGENOM" id="CLU_047249_1_0_2"/>
<sequence length="353" mass="39031">MEAVIMVDYELLKKVVEAPGVSGYEFLGIRDVVIEAFEPYVDEIRVDKLGNVIAHKKGSGPKVMLAAHMDQIGLMVTHIEKNGFLRVAPIGGIDPRTLIAQRFKVWVDKDKFIYGVGGSVPPHIQKPEDRKKAPDWDQIFIDIGAESKEEAEEMGVRIGTIITWDGRLERLGKHRFVSIAFDDRIAVYTLIKTAQELGETDADIYFVATVQEEVGLRGAKVSAFGIEPDYGFAIDVTIAADVPGTPEHKQVTQLGKGTAIKIMDRSVICHPTIVKWMEELAKKYEIPYQWDILLGGGTDAGAIHLTKAGIPTGAISVPARYIHSNAEVVDERDVDASVKLMVKVLEHIHELQL</sequence>
<evidence type="ECO:0000256" key="5">
    <source>
        <dbReference type="ARBA" id="ARBA00022801"/>
    </source>
</evidence>
<organism evidence="10 11">
    <name type="scientific">Pyrococcus yayanosii (strain CH1 / JCM 16557)</name>
    <dbReference type="NCBI Taxonomy" id="529709"/>
    <lineage>
        <taxon>Archaea</taxon>
        <taxon>Methanobacteriati</taxon>
        <taxon>Methanobacteriota</taxon>
        <taxon>Thermococci</taxon>
        <taxon>Thermococcales</taxon>
        <taxon>Thermococcaceae</taxon>
        <taxon>Pyrococcus</taxon>
    </lineage>
</organism>
<feature type="binding site" evidence="9">
    <location>
        <position position="182"/>
    </location>
    <ligand>
        <name>Zn(2+)</name>
        <dbReference type="ChEBI" id="CHEBI:29105"/>
        <label>1</label>
    </ligand>
</feature>
<comment type="cofactor">
    <cofactor evidence="9">
        <name>a divalent metal cation</name>
        <dbReference type="ChEBI" id="CHEBI:60240"/>
    </cofactor>
    <text evidence="9">Binds 2 divalent metal cations per subunit.</text>
</comment>
<dbReference type="MEROPS" id="M42.004"/>
<dbReference type="Gene3D" id="2.40.30.40">
    <property type="entry name" value="Peptidase M42, domain 2"/>
    <property type="match status" value="1"/>
</dbReference>
<dbReference type="SUPFAM" id="SSF53187">
    <property type="entry name" value="Zn-dependent exopeptidases"/>
    <property type="match status" value="1"/>
</dbReference>
<keyword evidence="6" id="KW-0862">Zinc</keyword>
<dbReference type="InterPro" id="IPR008007">
    <property type="entry name" value="Peptidase_M42"/>
</dbReference>
<comment type="similarity">
    <text evidence="1 7">Belongs to the peptidase M42 family.</text>
</comment>
<dbReference type="CDD" id="cd05656">
    <property type="entry name" value="M42_Frv"/>
    <property type="match status" value="1"/>
</dbReference>
<keyword evidence="2" id="KW-0031">Aminopeptidase</keyword>
<feature type="binding site" evidence="9">
    <location>
        <position position="213"/>
    </location>
    <ligand>
        <name>Zn(2+)</name>
        <dbReference type="ChEBI" id="CHEBI:29105"/>
        <label>2</label>
    </ligand>
</feature>
<evidence type="ECO:0000313" key="10">
    <source>
        <dbReference type="EMBL" id="AEH24281.1"/>
    </source>
</evidence>
<dbReference type="InterPro" id="IPR051464">
    <property type="entry name" value="Peptidase_M42_aminopept"/>
</dbReference>
<dbReference type="GO" id="GO:0004177">
    <property type="term" value="F:aminopeptidase activity"/>
    <property type="evidence" value="ECO:0007669"/>
    <property type="project" value="UniProtKB-UniRule"/>
</dbReference>
<dbReference type="PANTHER" id="PTHR32481">
    <property type="entry name" value="AMINOPEPTIDASE"/>
    <property type="match status" value="1"/>
</dbReference>
<dbReference type="SUPFAM" id="SSF101821">
    <property type="entry name" value="Aminopeptidase/glucanase lid domain"/>
    <property type="match status" value="1"/>
</dbReference>
<reference evidence="10 11" key="1">
    <citation type="journal article" date="2011" name="J. Bacteriol.">
        <title>Complete genome sequence of the obligate piezophilic hyperthermophilic archaeon Pyrococcus yayanosii CH1.</title>
        <authorList>
            <person name="Jun X."/>
            <person name="Lupeng L."/>
            <person name="Minjuan X."/>
            <person name="Oger P."/>
            <person name="Fengping W."/>
            <person name="Jebbar M."/>
            <person name="Xiang X."/>
        </authorList>
    </citation>
    <scope>NUCLEOTIDE SEQUENCE [LARGE SCALE GENOMIC DNA]</scope>
    <source>
        <strain evidence="11">CH1 / JCM 16557</strain>
    </source>
</reference>
<feature type="binding site" evidence="9">
    <location>
        <position position="323"/>
    </location>
    <ligand>
        <name>Zn(2+)</name>
        <dbReference type="ChEBI" id="CHEBI:29105"/>
        <label>2</label>
    </ligand>
</feature>
<feature type="binding site" evidence="9">
    <location>
        <position position="182"/>
    </location>
    <ligand>
        <name>Zn(2+)</name>
        <dbReference type="ChEBI" id="CHEBI:29105"/>
        <label>2</label>
    </ligand>
</feature>
<keyword evidence="11" id="KW-1185">Reference proteome</keyword>
<dbReference type="Gene3D" id="3.40.630.10">
    <property type="entry name" value="Zn peptidases"/>
    <property type="match status" value="1"/>
</dbReference>
<dbReference type="EMBL" id="CP002779">
    <property type="protein sequence ID" value="AEH24281.1"/>
    <property type="molecule type" value="Genomic_DNA"/>
</dbReference>
<dbReference type="GO" id="GO:0006508">
    <property type="term" value="P:proteolysis"/>
    <property type="evidence" value="ECO:0007669"/>
    <property type="project" value="UniProtKB-KW"/>
</dbReference>
<feature type="binding site" evidence="9">
    <location>
        <position position="235"/>
    </location>
    <ligand>
        <name>Zn(2+)</name>
        <dbReference type="ChEBI" id="CHEBI:29105"/>
        <label>1</label>
    </ligand>
</feature>
<dbReference type="Pfam" id="PF05343">
    <property type="entry name" value="Peptidase_M42"/>
    <property type="match status" value="1"/>
</dbReference>
<evidence type="ECO:0000256" key="9">
    <source>
        <dbReference type="PIRSR" id="PIRSR001123-2"/>
    </source>
</evidence>
<dbReference type="PIRSF" id="PIRSF001123">
    <property type="entry name" value="PepA_GA"/>
    <property type="match status" value="1"/>
</dbReference>
<dbReference type="KEGG" id="pya:PYCH_05930"/>
<evidence type="ECO:0000256" key="3">
    <source>
        <dbReference type="ARBA" id="ARBA00022670"/>
    </source>
</evidence>
<evidence type="ECO:0000256" key="4">
    <source>
        <dbReference type="ARBA" id="ARBA00022723"/>
    </source>
</evidence>
<accession>F8AI54</accession>
<keyword evidence="5" id="KW-0378">Hydrolase</keyword>
<feature type="active site" description="Proton acceptor" evidence="8">
    <location>
        <position position="212"/>
    </location>
</feature>
<feature type="binding site" evidence="9">
    <location>
        <position position="68"/>
    </location>
    <ligand>
        <name>Zn(2+)</name>
        <dbReference type="ChEBI" id="CHEBI:29105"/>
        <label>1</label>
    </ligand>
</feature>
<dbReference type="eggNOG" id="arCOG01518">
    <property type="taxonomic scope" value="Archaea"/>
</dbReference>
<dbReference type="GO" id="GO:0046872">
    <property type="term" value="F:metal ion binding"/>
    <property type="evidence" value="ECO:0007669"/>
    <property type="project" value="UniProtKB-UniRule"/>
</dbReference>
<gene>
    <name evidence="10" type="ordered locus">PYCH_05930</name>
</gene>
<dbReference type="STRING" id="529709.PYCH_05930"/>
<evidence type="ECO:0000256" key="8">
    <source>
        <dbReference type="PIRSR" id="PIRSR001123-1"/>
    </source>
</evidence>
<dbReference type="AlphaFoldDB" id="F8AI54"/>
<dbReference type="PANTHER" id="PTHR32481:SF0">
    <property type="entry name" value="AMINOPEPTIDASE YPDE-RELATED"/>
    <property type="match status" value="1"/>
</dbReference>
<evidence type="ECO:0000313" key="11">
    <source>
        <dbReference type="Proteomes" id="UP000008386"/>
    </source>
</evidence>
<evidence type="ECO:0000256" key="1">
    <source>
        <dbReference type="ARBA" id="ARBA00006272"/>
    </source>
</evidence>
<keyword evidence="4 9" id="KW-0479">Metal-binding</keyword>
<dbReference type="InterPro" id="IPR023367">
    <property type="entry name" value="Peptidase_M42_dom2"/>
</dbReference>
<proteinExistence type="inferred from homology"/>
<dbReference type="Proteomes" id="UP000008386">
    <property type="component" value="Chromosome"/>
</dbReference>
<evidence type="ECO:0000256" key="7">
    <source>
        <dbReference type="PIRNR" id="PIRNR001123"/>
    </source>
</evidence>
<protein>
    <submittedName>
        <fullName evidence="10">Endoglucanase</fullName>
    </submittedName>
</protein>
<name>F8AI54_PYRYC</name>
<evidence type="ECO:0000256" key="6">
    <source>
        <dbReference type="ARBA" id="ARBA00022833"/>
    </source>
</evidence>
<evidence type="ECO:0000256" key="2">
    <source>
        <dbReference type="ARBA" id="ARBA00022438"/>
    </source>
</evidence>
<keyword evidence="3" id="KW-0645">Protease</keyword>